<proteinExistence type="predicted"/>
<dbReference type="InterPro" id="IPR011049">
    <property type="entry name" value="Serralysin-like_metalloprot_C"/>
</dbReference>
<dbReference type="PROSITE" id="PS00330">
    <property type="entry name" value="HEMOLYSIN_CALCIUM"/>
    <property type="match status" value="2"/>
</dbReference>
<evidence type="ECO:0000313" key="2">
    <source>
        <dbReference type="Proteomes" id="UP000825701"/>
    </source>
</evidence>
<dbReference type="RefSeq" id="WP_261401645.1">
    <property type="nucleotide sequence ID" value="NZ_CP081869.1"/>
</dbReference>
<accession>A0A9E6RCV6</accession>
<evidence type="ECO:0008006" key="3">
    <source>
        <dbReference type="Google" id="ProtNLM"/>
    </source>
</evidence>
<sequence length="268" mass="28017">MATIIIDSSFKFSLDALDLNELTKGESYLADSSVFRVAYGGGAGDEFRGSGFEYGRDGFPIDGTITSYTKIDNGYQLQITGLSLDAKLVGDAAKTVSQADDRQVFITALRGDDRFTGGALSDHIESFAGNDSVAGGGGKDTLEGGLGNDTLSGGIGADLLVGGKGADVFVFDAALGKSNIDRISDFGNGKDSIALDGDIFDELGGIGALDKSQFHVGSKAADANDRIIYDKDAGLLLYDPDGKGGEKAQVFARLDDDLKLTFKDFDVI</sequence>
<dbReference type="KEGG" id="cmet:K6K41_17040"/>
<name>A0A9E6RCV6_9HYPH</name>
<keyword evidence="2" id="KW-1185">Reference proteome</keyword>
<protein>
    <recommendedName>
        <fullName evidence="3">Hemolysin type calcium-binding protein</fullName>
    </recommendedName>
</protein>
<dbReference type="EMBL" id="CP081869">
    <property type="protein sequence ID" value="QZN98700.1"/>
    <property type="molecule type" value="Genomic_DNA"/>
</dbReference>
<dbReference type="Proteomes" id="UP000825701">
    <property type="component" value="Chromosome"/>
</dbReference>
<evidence type="ECO:0000313" key="1">
    <source>
        <dbReference type="EMBL" id="QZN98700.1"/>
    </source>
</evidence>
<dbReference type="Gene3D" id="2.150.10.10">
    <property type="entry name" value="Serralysin-like metalloprotease, C-terminal"/>
    <property type="match status" value="1"/>
</dbReference>
<dbReference type="Pfam" id="PF00353">
    <property type="entry name" value="HemolysinCabind"/>
    <property type="match status" value="1"/>
</dbReference>
<dbReference type="InterPro" id="IPR001343">
    <property type="entry name" value="Hemolysn_Ca-bd"/>
</dbReference>
<dbReference type="GO" id="GO:0005509">
    <property type="term" value="F:calcium ion binding"/>
    <property type="evidence" value="ECO:0007669"/>
    <property type="project" value="InterPro"/>
</dbReference>
<reference evidence="1" key="1">
    <citation type="submission" date="2021-08" db="EMBL/GenBank/DDBJ databases">
        <authorList>
            <person name="Zhang H."/>
            <person name="Xu M."/>
            <person name="Yu Z."/>
            <person name="Yang L."/>
            <person name="Cai Y."/>
        </authorList>
    </citation>
    <scope>NUCLEOTIDE SEQUENCE</scope>
    <source>
        <strain evidence="1">CHL1</strain>
    </source>
</reference>
<dbReference type="InterPro" id="IPR018511">
    <property type="entry name" value="Hemolysin-typ_Ca-bd_CS"/>
</dbReference>
<dbReference type="PRINTS" id="PR00313">
    <property type="entry name" value="CABNDNGRPT"/>
</dbReference>
<gene>
    <name evidence="1" type="ORF">K6K41_17040</name>
</gene>
<dbReference type="SUPFAM" id="SSF51120">
    <property type="entry name" value="beta-Roll"/>
    <property type="match status" value="1"/>
</dbReference>
<dbReference type="AlphaFoldDB" id="A0A9E6RCV6"/>
<organism evidence="1 2">
    <name type="scientific">Chenggangzhangella methanolivorans</name>
    <dbReference type="NCBI Taxonomy" id="1437009"/>
    <lineage>
        <taxon>Bacteria</taxon>
        <taxon>Pseudomonadati</taxon>
        <taxon>Pseudomonadota</taxon>
        <taxon>Alphaproteobacteria</taxon>
        <taxon>Hyphomicrobiales</taxon>
        <taxon>Methylopilaceae</taxon>
        <taxon>Chenggangzhangella</taxon>
    </lineage>
</organism>